<dbReference type="InterPro" id="IPR051460">
    <property type="entry name" value="HdrC_iron-sulfur_subunit"/>
</dbReference>
<dbReference type="KEGG" id="tid:Thein_1780"/>
<dbReference type="PaxDb" id="667014-Thein_1780"/>
<dbReference type="InterPro" id="IPR017896">
    <property type="entry name" value="4Fe4S_Fe-S-bd"/>
</dbReference>
<dbReference type="GO" id="GO:0051539">
    <property type="term" value="F:4 iron, 4 sulfur cluster binding"/>
    <property type="evidence" value="ECO:0007669"/>
    <property type="project" value="UniProtKB-KW"/>
</dbReference>
<name>F8ABN5_THEID</name>
<dbReference type="PANTHER" id="PTHR43255:SF1">
    <property type="entry name" value="IRON-SULFUR-BINDING OXIDOREDUCTASE FADF-RELATED"/>
    <property type="match status" value="1"/>
</dbReference>
<dbReference type="GO" id="GO:0005886">
    <property type="term" value="C:plasma membrane"/>
    <property type="evidence" value="ECO:0007669"/>
    <property type="project" value="TreeGrafter"/>
</dbReference>
<sequence length="173" mass="19570">MYEGVVVVNEKDRQLALQTIIERGGEGILRCIQCGACQSICPMALADFTLNPRKLIRLIQFGYLEEMIEDSSTWACQACNRCVEICPRNVKPFEIVFAYRRYQAMELAFSTSAVQSQMNLYMKGHAVFTEAYKEIRQKVGLPPDTPTAVTYPEAVKEIQTLIESSPIMELGLF</sequence>
<dbReference type="AlphaFoldDB" id="F8ABN5"/>
<dbReference type="GO" id="GO:0046872">
    <property type="term" value="F:metal ion binding"/>
    <property type="evidence" value="ECO:0007669"/>
    <property type="project" value="UniProtKB-KW"/>
</dbReference>
<dbReference type="PROSITE" id="PS00198">
    <property type="entry name" value="4FE4S_FER_1"/>
    <property type="match status" value="2"/>
</dbReference>
<evidence type="ECO:0000259" key="6">
    <source>
        <dbReference type="PROSITE" id="PS51379"/>
    </source>
</evidence>
<reference evidence="8" key="1">
    <citation type="submission" date="2011-04" db="EMBL/GenBank/DDBJ databases">
        <title>The complete genome of Thermodesulfatator indicus DSM 15286.</title>
        <authorList>
            <person name="Lucas S."/>
            <person name="Copeland A."/>
            <person name="Lapidus A."/>
            <person name="Bruce D."/>
            <person name="Goodwin L."/>
            <person name="Pitluck S."/>
            <person name="Peters L."/>
            <person name="Kyrpides N."/>
            <person name="Mavromatis K."/>
            <person name="Pagani I."/>
            <person name="Ivanova N."/>
            <person name="Saunders L."/>
            <person name="Detter J.C."/>
            <person name="Tapia R."/>
            <person name="Han C."/>
            <person name="Land M."/>
            <person name="Hauser L."/>
            <person name="Markowitz V."/>
            <person name="Cheng J.-F."/>
            <person name="Hugenholtz P."/>
            <person name="Woyke T."/>
            <person name="Wu D."/>
            <person name="Spring S."/>
            <person name="Schroeder M."/>
            <person name="Brambilla E."/>
            <person name="Klenk H.-P."/>
            <person name="Eisen J.A."/>
        </authorList>
    </citation>
    <scope>NUCLEOTIDE SEQUENCE [LARGE SCALE GENOMIC DNA]</scope>
    <source>
        <strain evidence="8">DSM 15286 / JCM 11887 / CIR29812</strain>
    </source>
</reference>
<dbReference type="RefSeq" id="WP_013908375.1">
    <property type="nucleotide sequence ID" value="NC_015681.1"/>
</dbReference>
<protein>
    <submittedName>
        <fullName evidence="7">Heterodisulfide reductase subunit C-like protein</fullName>
    </submittedName>
</protein>
<dbReference type="InParanoid" id="F8ABN5"/>
<evidence type="ECO:0000256" key="1">
    <source>
        <dbReference type="ARBA" id="ARBA00022485"/>
    </source>
</evidence>
<keyword evidence="3" id="KW-0560">Oxidoreductase</keyword>
<keyword evidence="5" id="KW-0411">Iron-sulfur</keyword>
<evidence type="ECO:0000256" key="2">
    <source>
        <dbReference type="ARBA" id="ARBA00022723"/>
    </source>
</evidence>
<evidence type="ECO:0000256" key="5">
    <source>
        <dbReference type="ARBA" id="ARBA00023014"/>
    </source>
</evidence>
<dbReference type="EMBL" id="CP002683">
    <property type="protein sequence ID" value="AEH45636.1"/>
    <property type="molecule type" value="Genomic_DNA"/>
</dbReference>
<organism evidence="7 8">
    <name type="scientific">Thermodesulfatator indicus (strain DSM 15286 / JCM 11887 / CIR29812)</name>
    <dbReference type="NCBI Taxonomy" id="667014"/>
    <lineage>
        <taxon>Bacteria</taxon>
        <taxon>Pseudomonadati</taxon>
        <taxon>Thermodesulfobacteriota</taxon>
        <taxon>Thermodesulfobacteria</taxon>
        <taxon>Thermodesulfobacteriales</taxon>
        <taxon>Thermodesulfatatoraceae</taxon>
        <taxon>Thermodesulfatator</taxon>
    </lineage>
</organism>
<gene>
    <name evidence="7" type="ordered locus">Thein_1780</name>
</gene>
<feature type="domain" description="4Fe-4S ferredoxin-type" evidence="6">
    <location>
        <begin position="65"/>
        <end position="96"/>
    </location>
</feature>
<proteinExistence type="predicted"/>
<dbReference type="SUPFAM" id="SSF46548">
    <property type="entry name" value="alpha-helical ferredoxin"/>
    <property type="match status" value="1"/>
</dbReference>
<reference evidence="7 8" key="2">
    <citation type="journal article" date="2012" name="Stand. Genomic Sci.">
        <title>Complete genome sequence of the thermophilic sulfate-reducing ocean bacterium Thermodesulfatator indicus type strain (CIR29812(T)).</title>
        <authorList>
            <person name="Anderson I."/>
            <person name="Saunders E."/>
            <person name="Lapidus A."/>
            <person name="Nolan M."/>
            <person name="Lucas S."/>
            <person name="Tice H."/>
            <person name="Del Rio T.G."/>
            <person name="Cheng J.F."/>
            <person name="Han C."/>
            <person name="Tapia R."/>
            <person name="Goodwin L.A."/>
            <person name="Pitluck S."/>
            <person name="Liolios K."/>
            <person name="Mavromatis K."/>
            <person name="Pagani I."/>
            <person name="Ivanova N."/>
            <person name="Mikhailova N."/>
            <person name="Pati A."/>
            <person name="Chen A."/>
            <person name="Palaniappan K."/>
            <person name="Land M."/>
            <person name="Hauser L."/>
            <person name="Jeffries C.D."/>
            <person name="Chang Y.J."/>
            <person name="Brambilla E.M."/>
            <person name="Rohde M."/>
            <person name="Spring S."/>
            <person name="Goker M."/>
            <person name="Detter J.C."/>
            <person name="Woyke T."/>
            <person name="Bristow J."/>
            <person name="Eisen J.A."/>
            <person name="Markowitz V."/>
            <person name="Hugenholtz P."/>
            <person name="Kyrpides N.C."/>
            <person name="Klenk H.P."/>
        </authorList>
    </citation>
    <scope>NUCLEOTIDE SEQUENCE [LARGE SCALE GENOMIC DNA]</scope>
    <source>
        <strain evidence="8">DSM 15286 / JCM 11887 / CIR29812</strain>
    </source>
</reference>
<dbReference type="HOGENOM" id="CLU_121273_0_0_0"/>
<dbReference type="eggNOG" id="COG1150">
    <property type="taxonomic scope" value="Bacteria"/>
</dbReference>
<dbReference type="GO" id="GO:0016491">
    <property type="term" value="F:oxidoreductase activity"/>
    <property type="evidence" value="ECO:0007669"/>
    <property type="project" value="UniProtKB-KW"/>
</dbReference>
<evidence type="ECO:0000313" key="7">
    <source>
        <dbReference type="EMBL" id="AEH45636.1"/>
    </source>
</evidence>
<dbReference type="PROSITE" id="PS51379">
    <property type="entry name" value="4FE4S_FER_2"/>
    <property type="match status" value="2"/>
</dbReference>
<feature type="domain" description="4Fe-4S ferredoxin-type" evidence="6">
    <location>
        <begin position="30"/>
        <end position="51"/>
    </location>
</feature>
<dbReference type="Gene3D" id="1.10.1060.10">
    <property type="entry name" value="Alpha-helical ferredoxin"/>
    <property type="match status" value="1"/>
</dbReference>
<dbReference type="Pfam" id="PF13183">
    <property type="entry name" value="Fer4_8"/>
    <property type="match status" value="1"/>
</dbReference>
<keyword evidence="2" id="KW-0479">Metal-binding</keyword>
<keyword evidence="1" id="KW-0004">4Fe-4S</keyword>
<dbReference type="OrthoDB" id="9769677at2"/>
<dbReference type="STRING" id="667014.Thein_1780"/>
<evidence type="ECO:0000313" key="8">
    <source>
        <dbReference type="Proteomes" id="UP000006793"/>
    </source>
</evidence>
<keyword evidence="8" id="KW-1185">Reference proteome</keyword>
<evidence type="ECO:0000256" key="3">
    <source>
        <dbReference type="ARBA" id="ARBA00023002"/>
    </source>
</evidence>
<keyword evidence="4" id="KW-0408">Iron</keyword>
<dbReference type="InterPro" id="IPR017900">
    <property type="entry name" value="4Fe4S_Fe_S_CS"/>
</dbReference>
<dbReference type="PANTHER" id="PTHR43255">
    <property type="entry name" value="IRON-SULFUR-BINDING OXIDOREDUCTASE FADF-RELATED-RELATED"/>
    <property type="match status" value="1"/>
</dbReference>
<dbReference type="Proteomes" id="UP000006793">
    <property type="component" value="Chromosome"/>
</dbReference>
<accession>F8ABN5</accession>
<dbReference type="InterPro" id="IPR009051">
    <property type="entry name" value="Helical_ferredxn"/>
</dbReference>
<evidence type="ECO:0000256" key="4">
    <source>
        <dbReference type="ARBA" id="ARBA00023004"/>
    </source>
</evidence>